<dbReference type="SUPFAM" id="SSF82866">
    <property type="entry name" value="Multidrug efflux transporter AcrB transmembrane domain"/>
    <property type="match status" value="1"/>
</dbReference>
<dbReference type="EMBL" id="LGUF01000007">
    <property type="protein sequence ID" value="KON88075.1"/>
    <property type="molecule type" value="Genomic_DNA"/>
</dbReference>
<evidence type="ECO:0000256" key="4">
    <source>
        <dbReference type="ARBA" id="ARBA00022989"/>
    </source>
</evidence>
<evidence type="ECO:0000259" key="7">
    <source>
        <dbReference type="Pfam" id="PF03176"/>
    </source>
</evidence>
<feature type="transmembrane region" description="Helical" evidence="6">
    <location>
        <begin position="35"/>
        <end position="53"/>
    </location>
</feature>
<evidence type="ECO:0000256" key="2">
    <source>
        <dbReference type="ARBA" id="ARBA00022475"/>
    </source>
</evidence>
<dbReference type="PANTHER" id="PTHR33406:SF13">
    <property type="entry name" value="MEMBRANE PROTEIN YDFJ"/>
    <property type="match status" value="1"/>
</dbReference>
<evidence type="ECO:0000256" key="5">
    <source>
        <dbReference type="ARBA" id="ARBA00023136"/>
    </source>
</evidence>
<dbReference type="RefSeq" id="WP_269083006.1">
    <property type="nucleotide sequence ID" value="NZ_LGUF01000007.1"/>
</dbReference>
<gene>
    <name evidence="8" type="ORF">AF332_15490</name>
</gene>
<evidence type="ECO:0000313" key="9">
    <source>
        <dbReference type="Proteomes" id="UP000037109"/>
    </source>
</evidence>
<sequence length="126" mass="14115">MDYEVFLVSRMQEVYSQTKEPKKAILAGIQDSGKVVIAAGLIMIAVFVGFMLTPDAMIRSIGMALAFRVLFDAFVVRLTLVPAVMTLMGKAAWYLPKWLDNILPKIDVEGESILKHKEHKTERKSS</sequence>
<accession>A0A0M0GDT7</accession>
<dbReference type="AlphaFoldDB" id="A0A0M0GDT7"/>
<dbReference type="InterPro" id="IPR004869">
    <property type="entry name" value="MMPL_dom"/>
</dbReference>
<dbReference type="InterPro" id="IPR050545">
    <property type="entry name" value="Mycobact_MmpL"/>
</dbReference>
<keyword evidence="9" id="KW-1185">Reference proteome</keyword>
<feature type="transmembrane region" description="Helical" evidence="6">
    <location>
        <begin position="65"/>
        <end position="88"/>
    </location>
</feature>
<comment type="subcellular location">
    <subcellularLocation>
        <location evidence="1">Cell membrane</location>
        <topology evidence="1">Multi-pass membrane protein</topology>
    </subcellularLocation>
</comment>
<dbReference type="STRING" id="1459.AF332_15490"/>
<protein>
    <recommendedName>
        <fullName evidence="7">Membrane transport protein MMPL domain-containing protein</fullName>
    </recommendedName>
</protein>
<evidence type="ECO:0000256" key="1">
    <source>
        <dbReference type="ARBA" id="ARBA00004651"/>
    </source>
</evidence>
<dbReference type="Proteomes" id="UP000037109">
    <property type="component" value="Unassembled WGS sequence"/>
</dbReference>
<dbReference type="PANTHER" id="PTHR33406">
    <property type="entry name" value="MEMBRANE PROTEIN MJ1562-RELATED"/>
    <property type="match status" value="1"/>
</dbReference>
<name>A0A0M0GDT7_SPOGL</name>
<evidence type="ECO:0000313" key="8">
    <source>
        <dbReference type="EMBL" id="KON88075.1"/>
    </source>
</evidence>
<dbReference type="GO" id="GO:0005886">
    <property type="term" value="C:plasma membrane"/>
    <property type="evidence" value="ECO:0007669"/>
    <property type="project" value="UniProtKB-SubCell"/>
</dbReference>
<dbReference type="Gene3D" id="1.20.1640.10">
    <property type="entry name" value="Multidrug efflux transporter AcrB transmembrane domain"/>
    <property type="match status" value="1"/>
</dbReference>
<keyword evidence="5 6" id="KW-0472">Membrane</keyword>
<dbReference type="PATRIC" id="fig|1459.3.peg.3359"/>
<organism evidence="8 9">
    <name type="scientific">Sporosarcina globispora</name>
    <name type="common">Bacillus globisporus</name>
    <dbReference type="NCBI Taxonomy" id="1459"/>
    <lineage>
        <taxon>Bacteria</taxon>
        <taxon>Bacillati</taxon>
        <taxon>Bacillota</taxon>
        <taxon>Bacilli</taxon>
        <taxon>Bacillales</taxon>
        <taxon>Caryophanaceae</taxon>
        <taxon>Sporosarcina</taxon>
    </lineage>
</organism>
<keyword evidence="2" id="KW-1003">Cell membrane</keyword>
<evidence type="ECO:0000256" key="6">
    <source>
        <dbReference type="SAM" id="Phobius"/>
    </source>
</evidence>
<dbReference type="Pfam" id="PF03176">
    <property type="entry name" value="MMPL"/>
    <property type="match status" value="1"/>
</dbReference>
<proteinExistence type="predicted"/>
<evidence type="ECO:0000256" key="3">
    <source>
        <dbReference type="ARBA" id="ARBA00022692"/>
    </source>
</evidence>
<comment type="caution">
    <text evidence="8">The sequence shown here is derived from an EMBL/GenBank/DDBJ whole genome shotgun (WGS) entry which is preliminary data.</text>
</comment>
<feature type="domain" description="Membrane transport protein MMPL" evidence="7">
    <location>
        <begin position="2"/>
        <end position="97"/>
    </location>
</feature>
<reference evidence="9" key="1">
    <citation type="submission" date="2015-07" db="EMBL/GenBank/DDBJ databases">
        <title>Fjat-10036 dsm4.</title>
        <authorList>
            <person name="Liu B."/>
            <person name="Wang J."/>
            <person name="Zhu Y."/>
            <person name="Liu G."/>
            <person name="Chen Q."/>
            <person name="Chen Z."/>
            <person name="Lan J."/>
            <person name="Che J."/>
            <person name="Ge C."/>
            <person name="Shi H."/>
            <person name="Pan Z."/>
            <person name="Liu X."/>
        </authorList>
    </citation>
    <scope>NUCLEOTIDE SEQUENCE [LARGE SCALE GENOMIC DNA]</scope>
    <source>
        <strain evidence="9">DSM 4</strain>
    </source>
</reference>
<keyword evidence="4 6" id="KW-1133">Transmembrane helix</keyword>
<keyword evidence="3 6" id="KW-0812">Transmembrane</keyword>